<dbReference type="AlphaFoldDB" id="A0A140LC17"/>
<dbReference type="STRING" id="520764.AN618_07110"/>
<dbReference type="Proteomes" id="UP000070427">
    <property type="component" value="Unassembled WGS sequence"/>
</dbReference>
<proteinExistence type="inferred from homology"/>
<organism evidence="6 7">
    <name type="scientific">Fervidicola ferrireducens</name>
    <dbReference type="NCBI Taxonomy" id="520764"/>
    <lineage>
        <taxon>Bacteria</taxon>
        <taxon>Bacillati</taxon>
        <taxon>Bacillota</taxon>
        <taxon>Clostridia</taxon>
        <taxon>Thermosediminibacterales</taxon>
        <taxon>Thermosediminibacteraceae</taxon>
        <taxon>Fervidicola</taxon>
    </lineage>
</organism>
<accession>A0A140LC17</accession>
<sequence length="249" mass="27483">MSKKRRIEILGVPLDKVTLEQAAQEVERMLDEGNTKVIVTPNAEIIMAAQKNPALKSAIAASDLILPDGIGVVIASKIIGSPLPERTAGFDLMVKMLKMAAGRGLSIYLLGGKPGIAEEAAKNILSRFPGVKVAGTHHGYFDEKQQDEVVQKINEAKPHFIFVGMGAPRQELFMMNNRHNINGSIMMGVGGSLDVFAGRVKRAPTWMQKTGFEWLYRLLQEPRRIKRMSVLPLFIVKVLIKVLTERGNK</sequence>
<dbReference type="HAMAP" id="MF_02070">
    <property type="entry name" value="TagA_TarA"/>
    <property type="match status" value="1"/>
</dbReference>
<keyword evidence="2 5" id="KW-0808">Transferase</keyword>
<dbReference type="InterPro" id="IPR034714">
    <property type="entry name" value="TagA_TarA"/>
</dbReference>
<evidence type="ECO:0000256" key="2">
    <source>
        <dbReference type="ARBA" id="ARBA00022679"/>
    </source>
</evidence>
<evidence type="ECO:0000313" key="6">
    <source>
        <dbReference type="EMBL" id="KXG78092.1"/>
    </source>
</evidence>
<dbReference type="Pfam" id="PF03808">
    <property type="entry name" value="Glyco_tran_WecG"/>
    <property type="match status" value="1"/>
</dbReference>
<gene>
    <name evidence="6" type="primary">tagA_2</name>
    <name evidence="6" type="ORF">AN618_07110</name>
</gene>
<dbReference type="RefSeq" id="WP_187694873.1">
    <property type="nucleotide sequence ID" value="NZ_LOED01000005.1"/>
</dbReference>
<keyword evidence="3 5" id="KW-0777">Teichoic acid biosynthesis</keyword>
<reference evidence="6 7" key="1">
    <citation type="submission" date="2015-12" db="EMBL/GenBank/DDBJ databases">
        <title>Draft genome sequnece of Fervidicola ferrireducens strain Y170.</title>
        <authorList>
            <person name="Patel B.K."/>
        </authorList>
    </citation>
    <scope>NUCLEOTIDE SEQUENCE [LARGE SCALE GENOMIC DNA]</scope>
    <source>
        <strain evidence="6 7">Y170</strain>
    </source>
</reference>
<dbReference type="NCBIfam" id="TIGR00696">
    <property type="entry name" value="wecG_tagA_cpsF"/>
    <property type="match status" value="1"/>
</dbReference>
<comment type="function">
    <text evidence="5">Catalyzes the conversion of GlcNAc-PP-undecaprenol into ManNAc-GlcNAc-PP-undecaprenol, the first committed lipid intermediate in the de novo synthesis of teichoic acid.</text>
</comment>
<dbReference type="InParanoid" id="A0A140LC17"/>
<evidence type="ECO:0000313" key="7">
    <source>
        <dbReference type="Proteomes" id="UP000070427"/>
    </source>
</evidence>
<dbReference type="FunCoup" id="A0A140LC17">
    <property type="interactions" value="52"/>
</dbReference>
<comment type="caution">
    <text evidence="6">The sequence shown here is derived from an EMBL/GenBank/DDBJ whole genome shotgun (WGS) entry which is preliminary data.</text>
</comment>
<name>A0A140LC17_9FIRM</name>
<evidence type="ECO:0000256" key="5">
    <source>
        <dbReference type="HAMAP-Rule" id="MF_02070"/>
    </source>
</evidence>
<protein>
    <recommendedName>
        <fullName evidence="5">N-acetylglucosaminyldiphosphoundecaprenol N-acetyl-beta-D-mannosaminyltransferase</fullName>
        <ecNumber evidence="5">2.4.1.187</ecNumber>
    </recommendedName>
    <alternativeName>
        <fullName evidence="5">N-acetylmannosaminyltransferase</fullName>
    </alternativeName>
    <alternativeName>
        <fullName evidence="5">UDP-N-acetylmannosamine transferase</fullName>
    </alternativeName>
    <alternativeName>
        <fullName evidence="5">UDP-N-acetylmannosamine:N-acetylglucosaminyl pyrophosphorylundecaprenol N-acetylmannosaminyltransferase</fullName>
    </alternativeName>
</protein>
<dbReference type="PANTHER" id="PTHR34136:SF1">
    <property type="entry name" value="UDP-N-ACETYL-D-MANNOSAMINURONIC ACID TRANSFERASE"/>
    <property type="match status" value="1"/>
</dbReference>
<keyword evidence="1 5" id="KW-0328">Glycosyltransferase</keyword>
<dbReference type="PATRIC" id="fig|520764.3.peg.737"/>
<dbReference type="UniPathway" id="UPA00632"/>
<evidence type="ECO:0000256" key="1">
    <source>
        <dbReference type="ARBA" id="ARBA00022676"/>
    </source>
</evidence>
<dbReference type="CDD" id="cd06533">
    <property type="entry name" value="Glyco_transf_WecG_TagA"/>
    <property type="match status" value="1"/>
</dbReference>
<keyword evidence="7" id="KW-1185">Reference proteome</keyword>
<dbReference type="GO" id="GO:0047244">
    <property type="term" value="F:N-acetylglucosaminyldiphosphoundecaprenol N-acetyl-beta-D-mannosaminyltransferase activity"/>
    <property type="evidence" value="ECO:0007669"/>
    <property type="project" value="UniProtKB-UniRule"/>
</dbReference>
<keyword evidence="4 5" id="KW-0961">Cell wall biogenesis/degradation</keyword>
<evidence type="ECO:0000256" key="4">
    <source>
        <dbReference type="ARBA" id="ARBA00023316"/>
    </source>
</evidence>
<comment type="catalytic activity">
    <reaction evidence="5">
        <text>UDP-N-acetyl-alpha-D-mannosamine + N-acetyl-alpha-D-glucosaminyl-di-trans,octa-cis-undecaprenyl diphosphate = N-acetyl-beta-D-mannosaminyl-(1-&gt;4)-N-acetyl-alpha-D-glucosaminyl di-trans,octa-cis-undecaprenyl diphosphate + UDP + H(+)</text>
        <dbReference type="Rhea" id="RHEA:16053"/>
        <dbReference type="ChEBI" id="CHEBI:15378"/>
        <dbReference type="ChEBI" id="CHEBI:58223"/>
        <dbReference type="ChEBI" id="CHEBI:62959"/>
        <dbReference type="ChEBI" id="CHEBI:68623"/>
        <dbReference type="ChEBI" id="CHEBI:132210"/>
        <dbReference type="EC" id="2.4.1.187"/>
    </reaction>
</comment>
<dbReference type="EC" id="2.4.1.187" evidence="5"/>
<dbReference type="InterPro" id="IPR004629">
    <property type="entry name" value="WecG_TagA_CpsF"/>
</dbReference>
<comment type="pathway">
    <text evidence="5">Cell wall biogenesis; teichoic acid biosynthesis.</text>
</comment>
<comment type="similarity">
    <text evidence="5">Belongs to the glycosyltransferase 26 family. TagA/TarA subfamily.</text>
</comment>
<dbReference type="EMBL" id="LOED01000005">
    <property type="protein sequence ID" value="KXG78092.1"/>
    <property type="molecule type" value="Genomic_DNA"/>
</dbReference>
<dbReference type="GO" id="GO:0071555">
    <property type="term" value="P:cell wall organization"/>
    <property type="evidence" value="ECO:0007669"/>
    <property type="project" value="UniProtKB-KW"/>
</dbReference>
<dbReference type="GO" id="GO:0019350">
    <property type="term" value="P:teichoic acid biosynthetic process"/>
    <property type="evidence" value="ECO:0007669"/>
    <property type="project" value="UniProtKB-UniRule"/>
</dbReference>
<evidence type="ECO:0000256" key="3">
    <source>
        <dbReference type="ARBA" id="ARBA00022944"/>
    </source>
</evidence>
<dbReference type="PANTHER" id="PTHR34136">
    <property type="match status" value="1"/>
</dbReference>